<feature type="chain" id="PRO_5040394983" evidence="2">
    <location>
        <begin position="21"/>
        <end position="274"/>
    </location>
</feature>
<dbReference type="OrthoDB" id="7675048at2759"/>
<feature type="signal peptide" evidence="2">
    <location>
        <begin position="1"/>
        <end position="20"/>
    </location>
</feature>
<evidence type="ECO:0000313" key="4">
    <source>
        <dbReference type="Proteomes" id="UP001154078"/>
    </source>
</evidence>
<keyword evidence="4" id="KW-1185">Reference proteome</keyword>
<sequence>MHFIFSIFFIALIVLNKTYSEWVEITQTKESNTDFPILDSTSTIQRPVVFTTTSDYETLMRTAYSTHILTATSSKIMKNDFVVESTIFKPNVIPKRSVAKIKRNNTGNVERINTGSVERIKVAREKVDNMDFDKFLPLVKSIQKNLLKNEGKSVINKISILKNLKDTILMNLNDKISKLWMPQEVNREARGYKDEHHMEFPSNEGALMTIGFLTFAVFLIKLVLKLIYALKYKKEYYSTSTTTTTVATLFIRKRRDIEEENNRILQLIEEFKLD</sequence>
<dbReference type="EMBL" id="OV121133">
    <property type="protein sequence ID" value="CAH0551229.1"/>
    <property type="molecule type" value="Genomic_DNA"/>
</dbReference>
<proteinExistence type="predicted"/>
<feature type="transmembrane region" description="Helical" evidence="1">
    <location>
        <begin position="205"/>
        <end position="224"/>
    </location>
</feature>
<accession>A0A9P0AWM7</accession>
<name>A0A9P0AWM7_BRAAE</name>
<reference evidence="3" key="1">
    <citation type="submission" date="2021-12" db="EMBL/GenBank/DDBJ databases">
        <authorList>
            <person name="King R."/>
        </authorList>
    </citation>
    <scope>NUCLEOTIDE SEQUENCE</scope>
</reference>
<keyword evidence="2" id="KW-0732">Signal</keyword>
<gene>
    <name evidence="3" type="ORF">MELIAE_LOCUS3886</name>
</gene>
<evidence type="ECO:0000256" key="2">
    <source>
        <dbReference type="SAM" id="SignalP"/>
    </source>
</evidence>
<evidence type="ECO:0000256" key="1">
    <source>
        <dbReference type="SAM" id="Phobius"/>
    </source>
</evidence>
<evidence type="ECO:0000313" key="3">
    <source>
        <dbReference type="EMBL" id="CAH0551229.1"/>
    </source>
</evidence>
<organism evidence="3 4">
    <name type="scientific">Brassicogethes aeneus</name>
    <name type="common">Rape pollen beetle</name>
    <name type="synonym">Meligethes aeneus</name>
    <dbReference type="NCBI Taxonomy" id="1431903"/>
    <lineage>
        <taxon>Eukaryota</taxon>
        <taxon>Metazoa</taxon>
        <taxon>Ecdysozoa</taxon>
        <taxon>Arthropoda</taxon>
        <taxon>Hexapoda</taxon>
        <taxon>Insecta</taxon>
        <taxon>Pterygota</taxon>
        <taxon>Neoptera</taxon>
        <taxon>Endopterygota</taxon>
        <taxon>Coleoptera</taxon>
        <taxon>Polyphaga</taxon>
        <taxon>Cucujiformia</taxon>
        <taxon>Nitidulidae</taxon>
        <taxon>Meligethinae</taxon>
        <taxon>Brassicogethes</taxon>
    </lineage>
</organism>
<keyword evidence="1" id="KW-0812">Transmembrane</keyword>
<keyword evidence="1" id="KW-0472">Membrane</keyword>
<dbReference type="AlphaFoldDB" id="A0A9P0AWM7"/>
<keyword evidence="1" id="KW-1133">Transmembrane helix</keyword>
<protein>
    <submittedName>
        <fullName evidence="3">Uncharacterized protein</fullName>
    </submittedName>
</protein>
<dbReference type="Proteomes" id="UP001154078">
    <property type="component" value="Chromosome 2"/>
</dbReference>